<dbReference type="GO" id="GO:0003700">
    <property type="term" value="F:DNA-binding transcription factor activity"/>
    <property type="evidence" value="ECO:0007669"/>
    <property type="project" value="InterPro"/>
</dbReference>
<keyword evidence="3" id="KW-0804">Transcription</keyword>
<evidence type="ECO:0000259" key="4">
    <source>
        <dbReference type="PROSITE" id="PS50949"/>
    </source>
</evidence>
<evidence type="ECO:0000313" key="5">
    <source>
        <dbReference type="EMBL" id="REG25907.1"/>
    </source>
</evidence>
<gene>
    <name evidence="5" type="ORF">ATH84_11044</name>
</gene>
<sequence>MAPRSASLPAFQQRQVISEPDHVYGELKQSFMIGEFEPGQRLTLPELAAAFGTSQMPVREATSRLVVARAIEAMPRRSMRVPQATVERLDALLPLRLHLEGEAARLAALRPDPQLARRLARIDEEMRAMVPRQDTKTYLRLNQQFHFEVYRQCGNDDLVDLIELLWMRYGPLMSIVRSGVLSKTGQVRHAEVIEAIRQGDPETARAAICGDIAEAAEAIRARIATDKATPAHLKTE</sequence>
<comment type="caution">
    <text evidence="5">The sequence shown here is derived from an EMBL/GenBank/DDBJ whole genome shotgun (WGS) entry which is preliminary data.</text>
</comment>
<name>A0AAQ0HBE0_PARVE</name>
<evidence type="ECO:0000313" key="6">
    <source>
        <dbReference type="Proteomes" id="UP000256794"/>
    </source>
</evidence>
<dbReference type="Gene3D" id="1.20.120.530">
    <property type="entry name" value="GntR ligand-binding domain-like"/>
    <property type="match status" value="1"/>
</dbReference>
<dbReference type="Gene3D" id="1.10.10.10">
    <property type="entry name" value="Winged helix-like DNA-binding domain superfamily/Winged helix DNA-binding domain"/>
    <property type="match status" value="1"/>
</dbReference>
<dbReference type="InterPro" id="IPR036388">
    <property type="entry name" value="WH-like_DNA-bd_sf"/>
</dbReference>
<dbReference type="AlphaFoldDB" id="A0AAQ0HBE0"/>
<feature type="domain" description="HTH gntR-type" evidence="4">
    <location>
        <begin position="17"/>
        <end position="84"/>
    </location>
</feature>
<dbReference type="InterPro" id="IPR036390">
    <property type="entry name" value="WH_DNA-bd_sf"/>
</dbReference>
<dbReference type="InterPro" id="IPR011711">
    <property type="entry name" value="GntR_C"/>
</dbReference>
<keyword evidence="6" id="KW-1185">Reference proteome</keyword>
<reference evidence="5 6" key="1">
    <citation type="submission" date="2018-08" db="EMBL/GenBank/DDBJ databases">
        <title>Genomic Encyclopedia of Archaeal and Bacterial Type Strains, Phase II (KMG-II): from individual species to whole genera.</title>
        <authorList>
            <person name="Goeker M."/>
        </authorList>
    </citation>
    <scope>NUCLEOTIDE SEQUENCE [LARGE SCALE GENOMIC DNA]</scope>
    <source>
        <strain evidence="5 6">DSM 582</strain>
    </source>
</reference>
<dbReference type="InterPro" id="IPR008920">
    <property type="entry name" value="TF_FadR/GntR_C"/>
</dbReference>
<organism evidence="5 6">
    <name type="scientific">Paracoccus versutus</name>
    <name type="common">Thiobacillus versutus</name>
    <dbReference type="NCBI Taxonomy" id="34007"/>
    <lineage>
        <taxon>Bacteria</taxon>
        <taxon>Pseudomonadati</taxon>
        <taxon>Pseudomonadota</taxon>
        <taxon>Alphaproteobacteria</taxon>
        <taxon>Rhodobacterales</taxon>
        <taxon>Paracoccaceae</taxon>
        <taxon>Paracoccus</taxon>
    </lineage>
</organism>
<dbReference type="SUPFAM" id="SSF48008">
    <property type="entry name" value="GntR ligand-binding domain-like"/>
    <property type="match status" value="1"/>
</dbReference>
<keyword evidence="2" id="KW-0238">DNA-binding</keyword>
<keyword evidence="1" id="KW-0805">Transcription regulation</keyword>
<accession>A0AAQ0HBE0</accession>
<proteinExistence type="predicted"/>
<dbReference type="SMART" id="SM00895">
    <property type="entry name" value="FCD"/>
    <property type="match status" value="1"/>
</dbReference>
<dbReference type="InterPro" id="IPR000524">
    <property type="entry name" value="Tscrpt_reg_HTH_GntR"/>
</dbReference>
<dbReference type="Pfam" id="PF07729">
    <property type="entry name" value="FCD"/>
    <property type="match status" value="1"/>
</dbReference>
<dbReference type="Pfam" id="PF00392">
    <property type="entry name" value="GntR"/>
    <property type="match status" value="1"/>
</dbReference>
<dbReference type="PROSITE" id="PS50949">
    <property type="entry name" value="HTH_GNTR"/>
    <property type="match status" value="1"/>
</dbReference>
<dbReference type="EMBL" id="QUMX01000104">
    <property type="protein sequence ID" value="REG25907.1"/>
    <property type="molecule type" value="Genomic_DNA"/>
</dbReference>
<dbReference type="SMART" id="SM00345">
    <property type="entry name" value="HTH_GNTR"/>
    <property type="match status" value="1"/>
</dbReference>
<evidence type="ECO:0000256" key="1">
    <source>
        <dbReference type="ARBA" id="ARBA00023015"/>
    </source>
</evidence>
<dbReference type="PANTHER" id="PTHR43537">
    <property type="entry name" value="TRANSCRIPTIONAL REGULATOR, GNTR FAMILY"/>
    <property type="match status" value="1"/>
</dbReference>
<dbReference type="RefSeq" id="WP_052096355.1">
    <property type="nucleotide sequence ID" value="NZ_CP035286.1"/>
</dbReference>
<dbReference type="PANTHER" id="PTHR43537:SF39">
    <property type="entry name" value="HTH-TYPE TRANSCRIPTIONAL REGULATOR MCBR"/>
    <property type="match status" value="1"/>
</dbReference>
<evidence type="ECO:0000256" key="2">
    <source>
        <dbReference type="ARBA" id="ARBA00023125"/>
    </source>
</evidence>
<evidence type="ECO:0000256" key="3">
    <source>
        <dbReference type="ARBA" id="ARBA00023163"/>
    </source>
</evidence>
<protein>
    <submittedName>
        <fullName evidence="5">GntR family transcriptional regulator</fullName>
    </submittedName>
</protein>
<dbReference type="Proteomes" id="UP000256794">
    <property type="component" value="Unassembled WGS sequence"/>
</dbReference>
<dbReference type="SUPFAM" id="SSF46785">
    <property type="entry name" value="Winged helix' DNA-binding domain"/>
    <property type="match status" value="1"/>
</dbReference>
<dbReference type="GO" id="GO:0003677">
    <property type="term" value="F:DNA binding"/>
    <property type="evidence" value="ECO:0007669"/>
    <property type="project" value="UniProtKB-KW"/>
</dbReference>